<sequence length="79" mass="8861">MAYDAAGGFFELDMGRFGELLGEELTESLEILHQIHMPDIDPEKVLVCYYTVEGAAYSWTWRCDRKRGFNAGSSFSACG</sequence>
<comment type="caution">
    <text evidence="1">The sequence shown here is derived from an EMBL/GenBank/DDBJ whole genome shotgun (WGS) entry which is preliminary data.</text>
</comment>
<evidence type="ECO:0000313" key="2">
    <source>
        <dbReference type="Proteomes" id="UP000186058"/>
    </source>
</evidence>
<proteinExistence type="predicted"/>
<accession>A0ABX3EV90</accession>
<evidence type="ECO:0000313" key="1">
    <source>
        <dbReference type="EMBL" id="OKP91777.1"/>
    </source>
</evidence>
<keyword evidence="2" id="KW-1185">Reference proteome</keyword>
<dbReference type="RefSeq" id="WP_074106345.1">
    <property type="nucleotide sequence ID" value="NZ_LVWI01000001.1"/>
</dbReference>
<protein>
    <submittedName>
        <fullName evidence="1">Uncharacterized protein</fullName>
    </submittedName>
</protein>
<dbReference type="EMBL" id="LVWI01000001">
    <property type="protein sequence ID" value="OKP91777.1"/>
    <property type="molecule type" value="Genomic_DNA"/>
</dbReference>
<dbReference type="Proteomes" id="UP000186058">
    <property type="component" value="Unassembled WGS sequence"/>
</dbReference>
<name>A0ABX3EV90_9BACL</name>
<organism evidence="1 2">
    <name type="scientific">Paenibacillus helianthi</name>
    <dbReference type="NCBI Taxonomy" id="1349432"/>
    <lineage>
        <taxon>Bacteria</taxon>
        <taxon>Bacillati</taxon>
        <taxon>Bacillota</taxon>
        <taxon>Bacilli</taxon>
        <taxon>Bacillales</taxon>
        <taxon>Paenibacillaceae</taxon>
        <taxon>Paenibacillus</taxon>
    </lineage>
</organism>
<reference evidence="1 2" key="1">
    <citation type="submission" date="2016-03" db="EMBL/GenBank/DDBJ databases">
        <authorList>
            <person name="Sant'Anna F.H."/>
            <person name="Ambrosini A."/>
            <person name="Souza R."/>
            <person name="Bach E."/>
            <person name="Fernandes G."/>
            <person name="Balsanelli E."/>
            <person name="Baura V.A."/>
            <person name="Souza E.M."/>
            <person name="Passaglia L."/>
        </authorList>
    </citation>
    <scope>NUCLEOTIDE SEQUENCE [LARGE SCALE GENOMIC DNA]</scope>
    <source>
        <strain evidence="1 2">P26E</strain>
    </source>
</reference>
<gene>
    <name evidence="1" type="ORF">A3844_01255</name>
</gene>